<sequence>MDGITYVELRDLPYGGPFWDHEGCIGDEWPLWESVGLFRDTYDECMRWTGDSSEKARLLRRLRDELPSSITVEDSSG</sequence>
<gene>
    <name evidence="1" type="ORF">JI751_11850</name>
</gene>
<evidence type="ECO:0000313" key="2">
    <source>
        <dbReference type="Proteomes" id="UP000636918"/>
    </source>
</evidence>
<name>A0ABS1L9E0_9ACTN</name>
<dbReference type="RefSeq" id="WP_201936423.1">
    <property type="nucleotide sequence ID" value="NZ_JAERSG010000003.1"/>
</dbReference>
<comment type="caution">
    <text evidence="1">The sequence shown here is derived from an EMBL/GenBank/DDBJ whole genome shotgun (WGS) entry which is preliminary data.</text>
</comment>
<evidence type="ECO:0000313" key="1">
    <source>
        <dbReference type="EMBL" id="MBL0748305.1"/>
    </source>
</evidence>
<dbReference type="EMBL" id="JAERSG010000003">
    <property type="protein sequence ID" value="MBL0748305.1"/>
    <property type="molecule type" value="Genomic_DNA"/>
</dbReference>
<keyword evidence="2" id="KW-1185">Reference proteome</keyword>
<accession>A0ABS1L9E0</accession>
<reference evidence="1 2" key="1">
    <citation type="submission" date="2021-01" db="EMBL/GenBank/DDBJ databases">
        <title>Genome seq and assembly of Nocardiodes sp. G10.</title>
        <authorList>
            <person name="Chhetri G."/>
        </authorList>
    </citation>
    <scope>NUCLEOTIDE SEQUENCE [LARGE SCALE GENOMIC DNA]</scope>
    <source>
        <strain evidence="1 2">G10</strain>
    </source>
</reference>
<proteinExistence type="predicted"/>
<dbReference type="Proteomes" id="UP000636918">
    <property type="component" value="Unassembled WGS sequence"/>
</dbReference>
<organism evidence="1 2">
    <name type="scientific">Nocardioides baculatus</name>
    <dbReference type="NCBI Taxonomy" id="2801337"/>
    <lineage>
        <taxon>Bacteria</taxon>
        <taxon>Bacillati</taxon>
        <taxon>Actinomycetota</taxon>
        <taxon>Actinomycetes</taxon>
        <taxon>Propionibacteriales</taxon>
        <taxon>Nocardioidaceae</taxon>
        <taxon>Nocardioides</taxon>
    </lineage>
</organism>
<protein>
    <submittedName>
        <fullName evidence="1">Uncharacterized protein</fullName>
    </submittedName>
</protein>